<evidence type="ECO:0000313" key="3">
    <source>
        <dbReference type="Proteomes" id="UP001501469"/>
    </source>
</evidence>
<dbReference type="InterPro" id="IPR038692">
    <property type="entry name" value="Cthe_2751_sf"/>
</dbReference>
<feature type="domain" description="DUF5071" evidence="1">
    <location>
        <begin position="59"/>
        <end position="140"/>
    </location>
</feature>
<gene>
    <name evidence="2" type="ORF">GCM10022409_29520</name>
</gene>
<sequence length="194" mass="21937">MHSLLALDDWLRTIDFWQPAPQLLLALQRGEALSDAHVAELASGKYIKSWQAGIVLRALPLERLIPHAETLLGHLQDSNWPAFPDVAEVVRAMGTAAIPAIQHVFQTDPRDGDWMERILWSVVDYWEDDCVQQLQPTLIAYVHFAERGGASIAALETLERVLLPDKHVALYQELRTLYADSAELTTKLQQAFQY</sequence>
<protein>
    <recommendedName>
        <fullName evidence="1">DUF5071 domain-containing protein</fullName>
    </recommendedName>
</protein>
<dbReference type="InterPro" id="IPR031837">
    <property type="entry name" value="DUF5071"/>
</dbReference>
<dbReference type="RefSeq" id="WP_345055983.1">
    <property type="nucleotide sequence ID" value="NZ_BAABDK010000023.1"/>
</dbReference>
<organism evidence="2 3">
    <name type="scientific">Hymenobacter glaciei</name>
    <dbReference type="NCBI Taxonomy" id="877209"/>
    <lineage>
        <taxon>Bacteria</taxon>
        <taxon>Pseudomonadati</taxon>
        <taxon>Bacteroidota</taxon>
        <taxon>Cytophagia</taxon>
        <taxon>Cytophagales</taxon>
        <taxon>Hymenobacteraceae</taxon>
        <taxon>Hymenobacter</taxon>
    </lineage>
</organism>
<dbReference type="Proteomes" id="UP001501469">
    <property type="component" value="Unassembled WGS sequence"/>
</dbReference>
<name>A0ABP7UF00_9BACT</name>
<evidence type="ECO:0000313" key="2">
    <source>
        <dbReference type="EMBL" id="GAA4041606.1"/>
    </source>
</evidence>
<keyword evidence="3" id="KW-1185">Reference proteome</keyword>
<proteinExistence type="predicted"/>
<evidence type="ECO:0000259" key="1">
    <source>
        <dbReference type="Pfam" id="PF16804"/>
    </source>
</evidence>
<accession>A0ABP7UF00</accession>
<comment type="caution">
    <text evidence="2">The sequence shown here is derived from an EMBL/GenBank/DDBJ whole genome shotgun (WGS) entry which is preliminary data.</text>
</comment>
<dbReference type="Pfam" id="PF16804">
    <property type="entry name" value="DUF5071"/>
    <property type="match status" value="1"/>
</dbReference>
<dbReference type="EMBL" id="BAABDK010000023">
    <property type="protein sequence ID" value="GAA4041606.1"/>
    <property type="molecule type" value="Genomic_DNA"/>
</dbReference>
<reference evidence="3" key="1">
    <citation type="journal article" date="2019" name="Int. J. Syst. Evol. Microbiol.">
        <title>The Global Catalogue of Microorganisms (GCM) 10K type strain sequencing project: providing services to taxonomists for standard genome sequencing and annotation.</title>
        <authorList>
            <consortium name="The Broad Institute Genomics Platform"/>
            <consortium name="The Broad Institute Genome Sequencing Center for Infectious Disease"/>
            <person name="Wu L."/>
            <person name="Ma J."/>
        </authorList>
    </citation>
    <scope>NUCLEOTIDE SEQUENCE [LARGE SCALE GENOMIC DNA]</scope>
    <source>
        <strain evidence="3">JCM 17225</strain>
    </source>
</reference>
<dbReference type="Gene3D" id="1.25.40.750">
    <property type="entry name" value="Domain of unknown function DUF5071"/>
    <property type="match status" value="1"/>
</dbReference>